<feature type="region of interest" description="Disordered" evidence="1">
    <location>
        <begin position="25"/>
        <end position="50"/>
    </location>
</feature>
<dbReference type="AlphaFoldDB" id="A0A1R1XK52"/>
<keyword evidence="3" id="KW-1185">Reference proteome</keyword>
<name>A0A1R1XK52_9FUNG</name>
<feature type="compositionally biased region" description="Acidic residues" evidence="1">
    <location>
        <begin position="26"/>
        <end position="50"/>
    </location>
</feature>
<organism evidence="2 3">
    <name type="scientific">Smittium culicis</name>
    <dbReference type="NCBI Taxonomy" id="133412"/>
    <lineage>
        <taxon>Eukaryota</taxon>
        <taxon>Fungi</taxon>
        <taxon>Fungi incertae sedis</taxon>
        <taxon>Zoopagomycota</taxon>
        <taxon>Kickxellomycotina</taxon>
        <taxon>Harpellomycetes</taxon>
        <taxon>Harpellales</taxon>
        <taxon>Legeriomycetaceae</taxon>
        <taxon>Smittium</taxon>
    </lineage>
</organism>
<evidence type="ECO:0000313" key="2">
    <source>
        <dbReference type="EMBL" id="OMJ15022.1"/>
    </source>
</evidence>
<accession>A0A1R1XK52</accession>
<proteinExistence type="predicted"/>
<gene>
    <name evidence="2" type="ORF">AYI69_g8350</name>
</gene>
<reference evidence="3" key="1">
    <citation type="submission" date="2017-01" db="EMBL/GenBank/DDBJ databases">
        <authorList>
            <person name="Wang Y."/>
            <person name="White M."/>
            <person name="Kvist S."/>
            <person name="Moncalvo J.-M."/>
        </authorList>
    </citation>
    <scope>NUCLEOTIDE SEQUENCE [LARGE SCALE GENOMIC DNA]</scope>
    <source>
        <strain evidence="3">ID-206-W2</strain>
    </source>
</reference>
<evidence type="ECO:0000313" key="3">
    <source>
        <dbReference type="Proteomes" id="UP000187429"/>
    </source>
</evidence>
<dbReference type="Proteomes" id="UP000187429">
    <property type="component" value="Unassembled WGS sequence"/>
</dbReference>
<comment type="caution">
    <text evidence="2">The sequence shown here is derived from an EMBL/GenBank/DDBJ whole genome shotgun (WGS) entry which is preliminary data.</text>
</comment>
<evidence type="ECO:0000256" key="1">
    <source>
        <dbReference type="SAM" id="MobiDB-lite"/>
    </source>
</evidence>
<dbReference type="EMBL" id="LSSM01004391">
    <property type="protein sequence ID" value="OMJ15022.1"/>
    <property type="molecule type" value="Genomic_DNA"/>
</dbReference>
<protein>
    <submittedName>
        <fullName evidence="2">Uncharacterized protein</fullName>
    </submittedName>
</protein>
<sequence length="82" mass="9153">MAYKKQPKNRLGNPNSELNAIFGVLNDEDTSSSDVDNNTESESEESDIDNFFDATSQDIETPIADQDFEQSTMNLSNTKIET</sequence>